<dbReference type="VEuPathDB" id="TriTrypDB:TcIL3000_0_02540"/>
<accession>F9WJS8</accession>
<protein>
    <submittedName>
        <fullName evidence="1">WGS project CAEQ00000000 data, annotated contig 94</fullName>
    </submittedName>
</protein>
<comment type="caution">
    <text evidence="1">The sequence shown here is derived from an EMBL/GenBank/DDBJ whole genome shotgun (WGS) entry which is preliminary data.</text>
</comment>
<proteinExistence type="predicted"/>
<reference evidence="2" key="1">
    <citation type="submission" date="2011-07" db="EMBL/GenBank/DDBJ databases">
        <title>Divergent evolution of antigenic variation in African trypanosomes.</title>
        <authorList>
            <person name="Jackson A.P."/>
            <person name="Berry A."/>
            <person name="Allison H.C."/>
            <person name="Burton P."/>
            <person name="Anderson J."/>
            <person name="Aslett M."/>
            <person name="Brown R."/>
            <person name="Corton N."/>
            <person name="Harris D."/>
            <person name="Hauser H."/>
            <person name="Gamble J."/>
            <person name="Gilderthorp R."/>
            <person name="McQuillan J."/>
            <person name="Quail M.A."/>
            <person name="Sanders M."/>
            <person name="Van Tonder A."/>
            <person name="Ginger M.L."/>
            <person name="Donelson J.E."/>
            <person name="Field M.C."/>
            <person name="Barry J.D."/>
            <person name="Berriman M."/>
            <person name="Hertz-Fowler C."/>
        </authorList>
    </citation>
    <scope>NUCLEOTIDE SEQUENCE [LARGE SCALE GENOMIC DNA]</scope>
    <source>
        <strain evidence="2">IL3000</strain>
    </source>
</reference>
<dbReference type="EMBL" id="CAEQ01002764">
    <property type="protein sequence ID" value="CCD17586.1"/>
    <property type="molecule type" value="Genomic_DNA"/>
</dbReference>
<organism evidence="1 2">
    <name type="scientific">Trypanosoma congolense (strain IL3000)</name>
    <dbReference type="NCBI Taxonomy" id="1068625"/>
    <lineage>
        <taxon>Eukaryota</taxon>
        <taxon>Discoba</taxon>
        <taxon>Euglenozoa</taxon>
        <taxon>Kinetoplastea</taxon>
        <taxon>Metakinetoplastina</taxon>
        <taxon>Trypanosomatida</taxon>
        <taxon>Trypanosomatidae</taxon>
        <taxon>Trypanosoma</taxon>
        <taxon>Nannomonas</taxon>
    </lineage>
</organism>
<keyword evidence="2" id="KW-1185">Reference proteome</keyword>
<evidence type="ECO:0000313" key="1">
    <source>
        <dbReference type="EMBL" id="CCD17586.1"/>
    </source>
</evidence>
<sequence length="165" mass="19086">MWWRCFSKTLGIRRKSTCTVFCSPPIHLFIRTFPGLVSQTLPGTRGDAWEKPMDGNKYGKSSPACYGNSECWHSSWSIMRGRRRVGGHGNGRCGGSFSSWMRRTMISWRGWYGQSVKCHRNHVGSWRRRTRLDTRGPFRCRILQSRGPPYKELFMLIVSLDVFCG</sequence>
<gene>
    <name evidence="1" type="ORF">TCIL3000_0_02540</name>
</gene>
<dbReference type="Proteomes" id="UP000000702">
    <property type="component" value="Unassembled WGS sequence"/>
</dbReference>
<reference evidence="1 2" key="2">
    <citation type="journal article" date="2012" name="Proc. Natl. Acad. Sci. U.S.A.">
        <title>Antigenic diversity is generated by distinct evolutionary mechanisms in African trypanosome species.</title>
        <authorList>
            <person name="Jackson A.P."/>
            <person name="Berry A."/>
            <person name="Aslett M."/>
            <person name="Allison H.C."/>
            <person name="Burton P."/>
            <person name="Vavrova-Anderson J."/>
            <person name="Brown R."/>
            <person name="Browne H."/>
            <person name="Corton N."/>
            <person name="Hauser H."/>
            <person name="Gamble J."/>
            <person name="Gilderthorp R."/>
            <person name="Marcello L."/>
            <person name="McQuillan J."/>
            <person name="Otto T.D."/>
            <person name="Quail M.A."/>
            <person name="Sanders M.J."/>
            <person name="van Tonder A."/>
            <person name="Ginger M.L."/>
            <person name="Field M.C."/>
            <person name="Barry J.D."/>
            <person name="Hertz-Fowler C."/>
            <person name="Berriman M."/>
        </authorList>
    </citation>
    <scope>NUCLEOTIDE SEQUENCE [LARGE SCALE GENOMIC DNA]</scope>
    <source>
        <strain evidence="1 2">IL3000</strain>
    </source>
</reference>
<name>F9WJS8_TRYCI</name>
<dbReference type="AlphaFoldDB" id="F9WJS8"/>
<evidence type="ECO:0000313" key="2">
    <source>
        <dbReference type="Proteomes" id="UP000000702"/>
    </source>
</evidence>